<dbReference type="InterPro" id="IPR008271">
    <property type="entry name" value="Ser/Thr_kinase_AS"/>
</dbReference>
<evidence type="ECO:0000259" key="7">
    <source>
        <dbReference type="PROSITE" id="PS50011"/>
    </source>
</evidence>
<evidence type="ECO:0000256" key="3">
    <source>
        <dbReference type="ARBA" id="ARBA00022741"/>
    </source>
</evidence>
<evidence type="ECO:0000313" key="8">
    <source>
        <dbReference type="EMBL" id="KAF2541018.1"/>
    </source>
</evidence>
<gene>
    <name evidence="8" type="ORF">F2Q68_00029027</name>
</gene>
<dbReference type="Proteomes" id="UP000712281">
    <property type="component" value="Unassembled WGS sequence"/>
</dbReference>
<dbReference type="AlphaFoldDB" id="A0A8S9G9J5"/>
<evidence type="ECO:0000256" key="2">
    <source>
        <dbReference type="ARBA" id="ARBA00022679"/>
    </source>
</evidence>
<evidence type="ECO:0000256" key="6">
    <source>
        <dbReference type="SAM" id="MobiDB-lite"/>
    </source>
</evidence>
<keyword evidence="4" id="KW-0418">Kinase</keyword>
<accession>A0A8S9G9J5</accession>
<keyword evidence="2" id="KW-0808">Transferase</keyword>
<proteinExistence type="predicted"/>
<name>A0A8S9G9J5_BRACR</name>
<dbReference type="InterPro" id="IPR011009">
    <property type="entry name" value="Kinase-like_dom_sf"/>
</dbReference>
<feature type="domain" description="Protein kinase" evidence="7">
    <location>
        <begin position="115"/>
        <end position="309"/>
    </location>
</feature>
<feature type="compositionally biased region" description="Basic and acidic residues" evidence="6">
    <location>
        <begin position="1"/>
        <end position="13"/>
    </location>
</feature>
<dbReference type="PROSITE" id="PS00108">
    <property type="entry name" value="PROTEIN_KINASE_ST"/>
    <property type="match status" value="1"/>
</dbReference>
<dbReference type="SMART" id="SM00220">
    <property type="entry name" value="S_TKc"/>
    <property type="match status" value="1"/>
</dbReference>
<dbReference type="EMBL" id="QGKW02002005">
    <property type="protein sequence ID" value="KAF2541018.1"/>
    <property type="molecule type" value="Genomic_DNA"/>
</dbReference>
<dbReference type="GO" id="GO:0005634">
    <property type="term" value="C:nucleus"/>
    <property type="evidence" value="ECO:0007669"/>
    <property type="project" value="TreeGrafter"/>
</dbReference>
<dbReference type="Gene3D" id="3.30.200.20">
    <property type="entry name" value="Phosphorylase Kinase, domain 1"/>
    <property type="match status" value="1"/>
</dbReference>
<keyword evidence="5" id="KW-0067">ATP-binding</keyword>
<keyword evidence="3" id="KW-0547">Nucleotide-binding</keyword>
<comment type="caution">
    <text evidence="8">The sequence shown here is derived from an EMBL/GenBank/DDBJ whole genome shotgun (WGS) entry which is preliminary data.</text>
</comment>
<organism evidence="8 9">
    <name type="scientific">Brassica cretica</name>
    <name type="common">Mustard</name>
    <dbReference type="NCBI Taxonomy" id="69181"/>
    <lineage>
        <taxon>Eukaryota</taxon>
        <taxon>Viridiplantae</taxon>
        <taxon>Streptophyta</taxon>
        <taxon>Embryophyta</taxon>
        <taxon>Tracheophyta</taxon>
        <taxon>Spermatophyta</taxon>
        <taxon>Magnoliopsida</taxon>
        <taxon>eudicotyledons</taxon>
        <taxon>Gunneridae</taxon>
        <taxon>Pentapetalae</taxon>
        <taxon>rosids</taxon>
        <taxon>malvids</taxon>
        <taxon>Brassicales</taxon>
        <taxon>Brassicaceae</taxon>
        <taxon>Brassiceae</taxon>
        <taxon>Brassica</taxon>
    </lineage>
</organism>
<evidence type="ECO:0000256" key="5">
    <source>
        <dbReference type="ARBA" id="ARBA00022840"/>
    </source>
</evidence>
<dbReference type="InterPro" id="IPR000719">
    <property type="entry name" value="Prot_kinase_dom"/>
</dbReference>
<dbReference type="GO" id="GO:0005524">
    <property type="term" value="F:ATP binding"/>
    <property type="evidence" value="ECO:0007669"/>
    <property type="project" value="UniProtKB-KW"/>
</dbReference>
<dbReference type="PANTHER" id="PTHR45646:SF11">
    <property type="entry name" value="SERINE_THREONINE-PROTEIN KINASE DOA"/>
    <property type="match status" value="1"/>
</dbReference>
<reference evidence="8" key="1">
    <citation type="submission" date="2019-12" db="EMBL/GenBank/DDBJ databases">
        <title>Genome sequencing and annotation of Brassica cretica.</title>
        <authorList>
            <person name="Studholme D.J."/>
            <person name="Sarris P.F."/>
        </authorList>
    </citation>
    <scope>NUCLEOTIDE SEQUENCE</scope>
    <source>
        <strain evidence="8">PFS-001/15</strain>
        <tissue evidence="8">Leaf</tissue>
    </source>
</reference>
<dbReference type="InterPro" id="IPR051175">
    <property type="entry name" value="CLK_kinases"/>
</dbReference>
<dbReference type="PROSITE" id="PS50011">
    <property type="entry name" value="PROTEIN_KINASE_DOM"/>
    <property type="match status" value="1"/>
</dbReference>
<dbReference type="Pfam" id="PF00069">
    <property type="entry name" value="Pkinase"/>
    <property type="match status" value="1"/>
</dbReference>
<evidence type="ECO:0000256" key="1">
    <source>
        <dbReference type="ARBA" id="ARBA00022527"/>
    </source>
</evidence>
<dbReference type="PANTHER" id="PTHR45646">
    <property type="entry name" value="SERINE/THREONINE-PROTEIN KINASE DOA-RELATED"/>
    <property type="match status" value="1"/>
</dbReference>
<evidence type="ECO:0000256" key="4">
    <source>
        <dbReference type="ARBA" id="ARBA00022777"/>
    </source>
</evidence>
<evidence type="ECO:0000313" key="9">
    <source>
        <dbReference type="Proteomes" id="UP000712281"/>
    </source>
</evidence>
<keyword evidence="1" id="KW-0723">Serine/threonine-protein kinase</keyword>
<protein>
    <recommendedName>
        <fullName evidence="7">Protein kinase domain-containing protein</fullName>
    </recommendedName>
</protein>
<dbReference type="FunFam" id="3.30.200.20:FF:000463">
    <property type="entry name" value="Serine/threonine-protein kinase AFC2"/>
    <property type="match status" value="1"/>
</dbReference>
<feature type="non-terminal residue" evidence="8">
    <location>
        <position position="1"/>
    </location>
</feature>
<dbReference type="Gene3D" id="1.10.510.10">
    <property type="entry name" value="Transferase(Phosphotransferase) domain 1"/>
    <property type="match status" value="1"/>
</dbReference>
<feature type="region of interest" description="Disordered" evidence="6">
    <location>
        <begin position="1"/>
        <end position="50"/>
    </location>
</feature>
<feature type="compositionally biased region" description="Basic and acidic residues" evidence="6">
    <location>
        <begin position="29"/>
        <end position="40"/>
    </location>
</feature>
<sequence>MMVNEFEKMDKERVRKRPRMTWDEAPAEPDAKRSQRHGSDGRVLLSPPLREDDRDGHYNFSLRENLTPRLLLVVAAKRSQRHGSDGRVLLSPPLREDDRDGHYNFSLRENLTPRYKILSKMGEGTFGRVLECWDRETKEYVAIKIIRSIKKYRDAAMIEIDVLQKLVKTDKGRKRCVQMKDWFDYRNHICIVFEKLGPSLFDFLKRNKYSAFPLALVRDFGYQLLESVAYMHELQLVHTDLKPENILLVSSENVKLPDNKRSGSNETHFRCLPKSSAIKVIDFGSTVCDNRIHHSVVQTRHYRSPEVIL</sequence>
<dbReference type="SUPFAM" id="SSF56112">
    <property type="entry name" value="Protein kinase-like (PK-like)"/>
    <property type="match status" value="1"/>
</dbReference>
<dbReference type="GO" id="GO:0004674">
    <property type="term" value="F:protein serine/threonine kinase activity"/>
    <property type="evidence" value="ECO:0007669"/>
    <property type="project" value="UniProtKB-KW"/>
</dbReference>